<feature type="compositionally biased region" description="Basic and acidic residues" evidence="1">
    <location>
        <begin position="297"/>
        <end position="312"/>
    </location>
</feature>
<feature type="region of interest" description="Disordered" evidence="1">
    <location>
        <begin position="289"/>
        <end position="329"/>
    </location>
</feature>
<comment type="caution">
    <text evidence="2">The sequence shown here is derived from an EMBL/GenBank/DDBJ whole genome shotgun (WGS) entry which is preliminary data.</text>
</comment>
<keyword evidence="3" id="KW-1185">Reference proteome</keyword>
<accession>A0A8H5C5S9</accession>
<sequence length="329" mass="37162">MPKRKDLTGTPYNKPVYLRVPTDDGRMERVEVLQCNEIPAKQLLKCTICETLCSYLGESAKYYIEHRKSKPCKKAERKLLEQINNREVQEMLVTCGFKKADGGAAQAPPGTPDSNDNDPYISSDVYLRFSSSSAGTNSFIVVVESSDGESCYVEAYDDDFGPPEKPNPCHGQRIFWEPGSIWSTYAFMQHEDDRFSWKPIGLSTTTRRWPQPCTNVPIVCSLCLPSNPAASKVIPTIWKYNLRHHLTHHHLQQDGSIAPIPPDMIVSSYITRDEEKAIGIELEKTMSFRENVGMPGSDDKQAIEEDLKRNRSDSTAQTSPRANKRTKKK</sequence>
<dbReference type="Proteomes" id="UP000541558">
    <property type="component" value="Unassembled WGS sequence"/>
</dbReference>
<protein>
    <submittedName>
        <fullName evidence="2">Uncharacterized protein</fullName>
    </submittedName>
</protein>
<reference evidence="2 3" key="1">
    <citation type="journal article" date="2020" name="ISME J.">
        <title>Uncovering the hidden diversity of litter-decomposition mechanisms in mushroom-forming fungi.</title>
        <authorList>
            <person name="Floudas D."/>
            <person name="Bentzer J."/>
            <person name="Ahren D."/>
            <person name="Johansson T."/>
            <person name="Persson P."/>
            <person name="Tunlid A."/>
        </authorList>
    </citation>
    <scope>NUCLEOTIDE SEQUENCE [LARGE SCALE GENOMIC DNA]</scope>
    <source>
        <strain evidence="2 3">CBS 175.51</strain>
    </source>
</reference>
<evidence type="ECO:0000256" key="1">
    <source>
        <dbReference type="SAM" id="MobiDB-lite"/>
    </source>
</evidence>
<proteinExistence type="predicted"/>
<evidence type="ECO:0000313" key="2">
    <source>
        <dbReference type="EMBL" id="KAF5335086.1"/>
    </source>
</evidence>
<evidence type="ECO:0000313" key="3">
    <source>
        <dbReference type="Proteomes" id="UP000541558"/>
    </source>
</evidence>
<dbReference type="EMBL" id="JAACJK010000064">
    <property type="protein sequence ID" value="KAF5335086.1"/>
    <property type="molecule type" value="Genomic_DNA"/>
</dbReference>
<dbReference type="OrthoDB" id="2953545at2759"/>
<gene>
    <name evidence="2" type="ORF">D9611_010872</name>
</gene>
<name>A0A8H5C5S9_9AGAR</name>
<organism evidence="2 3">
    <name type="scientific">Ephemerocybe angulata</name>
    <dbReference type="NCBI Taxonomy" id="980116"/>
    <lineage>
        <taxon>Eukaryota</taxon>
        <taxon>Fungi</taxon>
        <taxon>Dikarya</taxon>
        <taxon>Basidiomycota</taxon>
        <taxon>Agaricomycotina</taxon>
        <taxon>Agaricomycetes</taxon>
        <taxon>Agaricomycetidae</taxon>
        <taxon>Agaricales</taxon>
        <taxon>Agaricineae</taxon>
        <taxon>Psathyrellaceae</taxon>
        <taxon>Ephemerocybe</taxon>
    </lineage>
</organism>
<dbReference type="AlphaFoldDB" id="A0A8H5C5S9"/>